<keyword evidence="4" id="KW-0378">Hydrolase</keyword>
<evidence type="ECO:0000259" key="9">
    <source>
        <dbReference type="SMART" id="SM00479"/>
    </source>
</evidence>
<dbReference type="Gene3D" id="3.30.420.10">
    <property type="entry name" value="Ribonuclease H-like superfamily/Ribonuclease H"/>
    <property type="match status" value="1"/>
</dbReference>
<comment type="similarity">
    <text evidence="7">Belongs to the exonuclease superfamily. TREX family.</text>
</comment>
<dbReference type="CDD" id="cd06127">
    <property type="entry name" value="DEDDh"/>
    <property type="match status" value="1"/>
</dbReference>
<proteinExistence type="inferred from homology"/>
<gene>
    <name evidence="10" type="ORF">Cgig2_015160</name>
</gene>
<evidence type="ECO:0000256" key="4">
    <source>
        <dbReference type="ARBA" id="ARBA00022801"/>
    </source>
</evidence>
<dbReference type="Pfam" id="PF00929">
    <property type="entry name" value="RNase_T"/>
    <property type="match status" value="1"/>
</dbReference>
<dbReference type="OrthoDB" id="10250935at2759"/>
<evidence type="ECO:0000256" key="1">
    <source>
        <dbReference type="ARBA" id="ARBA00001946"/>
    </source>
</evidence>
<reference evidence="10" key="1">
    <citation type="submission" date="2022-04" db="EMBL/GenBank/DDBJ databases">
        <title>Carnegiea gigantea Genome sequencing and assembly v2.</title>
        <authorList>
            <person name="Copetti D."/>
            <person name="Sanderson M.J."/>
            <person name="Burquez A."/>
            <person name="Wojciechowski M.F."/>
        </authorList>
    </citation>
    <scope>NUCLEOTIDE SEQUENCE</scope>
    <source>
        <strain evidence="10">SGP5-SGP5p</strain>
        <tissue evidence="10">Aerial part</tissue>
    </source>
</reference>
<dbReference type="PANTHER" id="PTHR13058">
    <property type="entry name" value="THREE PRIME REPAIR EXONUCLEASE 1, 2"/>
    <property type="match status" value="1"/>
</dbReference>
<comment type="caution">
    <text evidence="10">The sequence shown here is derived from an EMBL/GenBank/DDBJ whole genome shotgun (WGS) entry which is preliminary data.</text>
</comment>
<keyword evidence="2" id="KW-0540">Nuclease</keyword>
<dbReference type="GO" id="GO:0046872">
    <property type="term" value="F:metal ion binding"/>
    <property type="evidence" value="ECO:0007669"/>
    <property type="project" value="UniProtKB-KW"/>
</dbReference>
<dbReference type="FunFam" id="3.30.420.10:FF:000081">
    <property type="entry name" value="Exonuclease DPD1 chloroplastic/mitochondrial"/>
    <property type="match status" value="1"/>
</dbReference>
<evidence type="ECO:0000256" key="6">
    <source>
        <dbReference type="ARBA" id="ARBA00022842"/>
    </source>
</evidence>
<keyword evidence="5" id="KW-0269">Exonuclease</keyword>
<dbReference type="SUPFAM" id="SSF53098">
    <property type="entry name" value="Ribonuclease H-like"/>
    <property type="match status" value="1"/>
</dbReference>
<dbReference type="AlphaFoldDB" id="A0A9Q1KSD6"/>
<evidence type="ECO:0000256" key="7">
    <source>
        <dbReference type="ARBA" id="ARBA00025769"/>
    </source>
</evidence>
<dbReference type="InterPro" id="IPR040393">
    <property type="entry name" value="TREX1/2"/>
</dbReference>
<dbReference type="GO" id="GO:0008296">
    <property type="term" value="F:3'-5'-DNA exonuclease activity"/>
    <property type="evidence" value="ECO:0007669"/>
    <property type="project" value="TreeGrafter"/>
</dbReference>
<dbReference type="GO" id="GO:0005737">
    <property type="term" value="C:cytoplasm"/>
    <property type="evidence" value="ECO:0007669"/>
    <property type="project" value="TreeGrafter"/>
</dbReference>
<evidence type="ECO:0000256" key="2">
    <source>
        <dbReference type="ARBA" id="ARBA00022722"/>
    </source>
</evidence>
<dbReference type="InterPro" id="IPR012337">
    <property type="entry name" value="RNaseH-like_sf"/>
</dbReference>
<evidence type="ECO:0000256" key="3">
    <source>
        <dbReference type="ARBA" id="ARBA00022723"/>
    </source>
</evidence>
<dbReference type="EMBL" id="JAKOGI010000035">
    <property type="protein sequence ID" value="KAJ8447797.1"/>
    <property type="molecule type" value="Genomic_DNA"/>
</dbReference>
<dbReference type="InterPro" id="IPR036397">
    <property type="entry name" value="RNaseH_sf"/>
</dbReference>
<keyword evidence="6" id="KW-0460">Magnesium</keyword>
<organism evidence="10 11">
    <name type="scientific">Carnegiea gigantea</name>
    <dbReference type="NCBI Taxonomy" id="171969"/>
    <lineage>
        <taxon>Eukaryota</taxon>
        <taxon>Viridiplantae</taxon>
        <taxon>Streptophyta</taxon>
        <taxon>Embryophyta</taxon>
        <taxon>Tracheophyta</taxon>
        <taxon>Spermatophyta</taxon>
        <taxon>Magnoliopsida</taxon>
        <taxon>eudicotyledons</taxon>
        <taxon>Gunneridae</taxon>
        <taxon>Pentapetalae</taxon>
        <taxon>Caryophyllales</taxon>
        <taxon>Cactineae</taxon>
        <taxon>Cactaceae</taxon>
        <taxon>Cactoideae</taxon>
        <taxon>Echinocereeae</taxon>
        <taxon>Carnegiea</taxon>
    </lineage>
</organism>
<evidence type="ECO:0000313" key="11">
    <source>
        <dbReference type="Proteomes" id="UP001153076"/>
    </source>
</evidence>
<dbReference type="GO" id="GO:0003676">
    <property type="term" value="F:nucleic acid binding"/>
    <property type="evidence" value="ECO:0007669"/>
    <property type="project" value="InterPro"/>
</dbReference>
<dbReference type="InterPro" id="IPR013520">
    <property type="entry name" value="Ribonucl_H"/>
</dbReference>
<name>A0A9Q1KSD6_9CARY</name>
<keyword evidence="3" id="KW-0479">Metal-binding</keyword>
<keyword evidence="11" id="KW-1185">Reference proteome</keyword>
<comment type="cofactor">
    <cofactor evidence="1">
        <name>Mg(2+)</name>
        <dbReference type="ChEBI" id="CHEBI:18420"/>
    </cofactor>
</comment>
<dbReference type="SMART" id="SM00479">
    <property type="entry name" value="EXOIII"/>
    <property type="match status" value="1"/>
</dbReference>
<evidence type="ECO:0000256" key="5">
    <source>
        <dbReference type="ARBA" id="ARBA00022839"/>
    </source>
</evidence>
<evidence type="ECO:0000313" key="10">
    <source>
        <dbReference type="EMBL" id="KAJ8447797.1"/>
    </source>
</evidence>
<protein>
    <recommendedName>
        <fullName evidence="9">Exonuclease domain-containing protein</fullName>
    </recommendedName>
</protein>
<sequence>MFKMRTRSMYFSVLRVPRSNVYSLANTWWEGCDSFGGKCKEGYKFRLLGSSVFAQGGNSRRWSRRPITTTGEGRSSNTLSSTANVKHGIFGEIVHTRSSELAINRTDSGETQQSQHADVRQLIADNRDLISLATFIVFDLETTGFSRNDERIIEIALQDLLGGENSTFHTLVNPERAILNDHIHRITTNMVNRPGVPRMHELIPVLLKYVRSRQKPGGYVVLVAHNARTFDVPFLVNEFKRCSIEIPSNWLFLDTLPLAREAMKSGGMKVGARISLQALREHYGIELVGTAHRAMSDVRSLSLVLQKITFDLKLPIAGLVQKTFTASELNVSNAKKKKDSS</sequence>
<evidence type="ECO:0000256" key="8">
    <source>
        <dbReference type="SAM" id="MobiDB-lite"/>
    </source>
</evidence>
<feature type="region of interest" description="Disordered" evidence="8">
    <location>
        <begin position="61"/>
        <end position="80"/>
    </location>
</feature>
<feature type="domain" description="Exonuclease" evidence="9">
    <location>
        <begin position="134"/>
        <end position="314"/>
    </location>
</feature>
<accession>A0A9Q1KSD6</accession>
<dbReference type="PANTHER" id="PTHR13058:SF19">
    <property type="entry name" value="LD40940P"/>
    <property type="match status" value="1"/>
</dbReference>
<dbReference type="GO" id="GO:0006308">
    <property type="term" value="P:DNA catabolic process"/>
    <property type="evidence" value="ECO:0007669"/>
    <property type="project" value="TreeGrafter"/>
</dbReference>
<dbReference type="Proteomes" id="UP001153076">
    <property type="component" value="Unassembled WGS sequence"/>
</dbReference>